<reference evidence="1 2" key="1">
    <citation type="journal article" date="2016" name="Sci. Rep.">
        <title>A novel ammonia-oxidizing archaeon from wastewater treatment plant: Its enrichment, physiological and genomic characteristics.</title>
        <authorList>
            <person name="Li Y."/>
            <person name="Ding K."/>
            <person name="Wen X."/>
            <person name="Zhang B."/>
            <person name="Shen B."/>
            <person name="Yang Y."/>
        </authorList>
    </citation>
    <scope>NUCLEOTIDE SEQUENCE [LARGE SCALE GENOMIC DNA]</scope>
    <source>
        <strain evidence="1 2">SAT1</strain>
    </source>
</reference>
<dbReference type="Proteomes" id="UP000266745">
    <property type="component" value="Chromosome"/>
</dbReference>
<name>A0A3G1B5E0_9ARCH</name>
<organism evidence="1 2">
    <name type="scientific">Candidatus Nitrosotenuis cloacae</name>
    <dbReference type="NCBI Taxonomy" id="1603555"/>
    <lineage>
        <taxon>Archaea</taxon>
        <taxon>Nitrososphaerota</taxon>
        <taxon>Candidatus Nitrosotenuis</taxon>
    </lineage>
</organism>
<proteinExistence type="predicted"/>
<protein>
    <submittedName>
        <fullName evidence="1">Uncharacterized protein</fullName>
    </submittedName>
</protein>
<evidence type="ECO:0000313" key="1">
    <source>
        <dbReference type="EMBL" id="AJZ76231.1"/>
    </source>
</evidence>
<gene>
    <name evidence="1" type="ORF">SU86_007495</name>
</gene>
<sequence>MDIVYHTMEDSDRVSDLLLDLASQKRRGILLGIKNNNFGITKLAASLDSTPPEIHRNVERLLKDGLIQKDSEKEYVLSPICEAMLSQISTIEFFEKHSKYFKKHGFAGLPTKFLLRLGQLSDCKEVNGFVRVQEEWNKIYQEAEEFVRNVLYEVSYSSDIVKTVVSQVNKGVAFRSIFSADAIVSNQRQSALGSKSLKKALDSGKIERKINSDVQFVLIMNEKQACLSFPDEDFEVDVSSCMSSKSSEFVDWCNDYFGFLWKESSFFNEKRLNLASKS</sequence>
<dbReference type="EMBL" id="CP011097">
    <property type="protein sequence ID" value="AJZ76231.1"/>
    <property type="molecule type" value="Genomic_DNA"/>
</dbReference>
<dbReference type="SUPFAM" id="SSF46785">
    <property type="entry name" value="Winged helix' DNA-binding domain"/>
    <property type="match status" value="1"/>
</dbReference>
<evidence type="ECO:0000313" key="2">
    <source>
        <dbReference type="Proteomes" id="UP000266745"/>
    </source>
</evidence>
<keyword evidence="2" id="KW-1185">Reference proteome</keyword>
<accession>A0A3G1B5E0</accession>
<dbReference type="InterPro" id="IPR036390">
    <property type="entry name" value="WH_DNA-bd_sf"/>
</dbReference>
<dbReference type="KEGG" id="tah:SU86_007495"/>
<dbReference type="AlphaFoldDB" id="A0A3G1B5E0"/>